<evidence type="ECO:0000256" key="1">
    <source>
        <dbReference type="ARBA" id="ARBA00006295"/>
    </source>
</evidence>
<dbReference type="EMBL" id="LMWN01000055">
    <property type="protein sequence ID" value="KUN00277.1"/>
    <property type="molecule type" value="Genomic_DNA"/>
</dbReference>
<dbReference type="GO" id="GO:0003677">
    <property type="term" value="F:DNA binding"/>
    <property type="evidence" value="ECO:0007669"/>
    <property type="project" value="InterPro"/>
</dbReference>
<dbReference type="STRING" id="67386.AQI95_35085"/>
<dbReference type="Proteomes" id="UP000053127">
    <property type="component" value="Unassembled WGS sequence"/>
</dbReference>
<dbReference type="AlphaFoldDB" id="A0A101NVW0"/>
<dbReference type="GO" id="GO:0007059">
    <property type="term" value="P:chromosome segregation"/>
    <property type="evidence" value="ECO:0007669"/>
    <property type="project" value="UniProtKB-KW"/>
</dbReference>
<name>A0A101NVW0_9ACTN</name>
<dbReference type="Pfam" id="PF02195">
    <property type="entry name" value="ParB_N"/>
    <property type="match status" value="1"/>
</dbReference>
<dbReference type="Gene3D" id="3.90.1530.30">
    <property type="match status" value="1"/>
</dbReference>
<dbReference type="InterPro" id="IPR004437">
    <property type="entry name" value="ParB/RepB/Spo0J"/>
</dbReference>
<dbReference type="InterPro" id="IPR036086">
    <property type="entry name" value="ParB/Sulfiredoxin_sf"/>
</dbReference>
<organism evidence="5 6">
    <name type="scientific">Streptomyces yokosukanensis</name>
    <dbReference type="NCBI Taxonomy" id="67386"/>
    <lineage>
        <taxon>Bacteria</taxon>
        <taxon>Bacillati</taxon>
        <taxon>Actinomycetota</taxon>
        <taxon>Actinomycetes</taxon>
        <taxon>Kitasatosporales</taxon>
        <taxon>Streptomycetaceae</taxon>
        <taxon>Streptomyces</taxon>
    </lineage>
</organism>
<comment type="similarity">
    <text evidence="1">Belongs to the ParB family.</text>
</comment>
<dbReference type="Gene3D" id="1.10.10.2830">
    <property type="match status" value="1"/>
</dbReference>
<dbReference type="SMART" id="SM00470">
    <property type="entry name" value="ParB"/>
    <property type="match status" value="1"/>
</dbReference>
<accession>A0A101NVW0</accession>
<feature type="compositionally biased region" description="Polar residues" evidence="3">
    <location>
        <begin position="48"/>
        <end position="57"/>
    </location>
</feature>
<dbReference type="GO" id="GO:0045881">
    <property type="term" value="P:positive regulation of sporulation resulting in formation of a cellular spore"/>
    <property type="evidence" value="ECO:0007669"/>
    <property type="project" value="TreeGrafter"/>
</dbReference>
<keyword evidence="6" id="KW-1185">Reference proteome</keyword>
<gene>
    <name evidence="5" type="ORF">AQI95_35085</name>
</gene>
<dbReference type="SUPFAM" id="SSF110849">
    <property type="entry name" value="ParB/Sulfiredoxin"/>
    <property type="match status" value="1"/>
</dbReference>
<feature type="region of interest" description="Disordered" evidence="3">
    <location>
        <begin position="23"/>
        <end position="59"/>
    </location>
</feature>
<comment type="caution">
    <text evidence="5">The sequence shown here is derived from an EMBL/GenBank/DDBJ whole genome shotgun (WGS) entry which is preliminary data.</text>
</comment>
<dbReference type="InterPro" id="IPR041468">
    <property type="entry name" value="HTH_ParB/Spo0J"/>
</dbReference>
<dbReference type="InterPro" id="IPR003115">
    <property type="entry name" value="ParB_N"/>
</dbReference>
<dbReference type="InterPro" id="IPR050336">
    <property type="entry name" value="Chromosome_partition/occlusion"/>
</dbReference>
<feature type="compositionally biased region" description="Polar residues" evidence="3">
    <location>
        <begin position="385"/>
        <end position="395"/>
    </location>
</feature>
<dbReference type="PANTHER" id="PTHR33375">
    <property type="entry name" value="CHROMOSOME-PARTITIONING PROTEIN PARB-RELATED"/>
    <property type="match status" value="1"/>
</dbReference>
<feature type="domain" description="ParB-like N-terminal" evidence="4">
    <location>
        <begin position="41"/>
        <end position="147"/>
    </location>
</feature>
<evidence type="ECO:0000313" key="6">
    <source>
        <dbReference type="Proteomes" id="UP000053127"/>
    </source>
</evidence>
<evidence type="ECO:0000256" key="3">
    <source>
        <dbReference type="SAM" id="MobiDB-lite"/>
    </source>
</evidence>
<feature type="compositionally biased region" description="Polar residues" evidence="3">
    <location>
        <begin position="286"/>
        <end position="298"/>
    </location>
</feature>
<dbReference type="PANTHER" id="PTHR33375:SF1">
    <property type="entry name" value="CHROMOSOME-PARTITIONING PROTEIN PARB-RELATED"/>
    <property type="match status" value="1"/>
</dbReference>
<protein>
    <submittedName>
        <fullName evidence="5">Plasmid partitioning protein</fullName>
    </submittedName>
</protein>
<evidence type="ECO:0000259" key="4">
    <source>
        <dbReference type="SMART" id="SM00470"/>
    </source>
</evidence>
<dbReference type="GO" id="GO:0005694">
    <property type="term" value="C:chromosome"/>
    <property type="evidence" value="ECO:0007669"/>
    <property type="project" value="TreeGrafter"/>
</dbReference>
<proteinExistence type="inferred from homology"/>
<keyword evidence="2" id="KW-0159">Chromosome partition</keyword>
<dbReference type="NCBIfam" id="TIGR00180">
    <property type="entry name" value="parB_part"/>
    <property type="match status" value="1"/>
</dbReference>
<sequence length="460" mass="49014">MSKADQLGAGRFGGGVRSVSARRQAVAAATGVPTDGVAPPTELPPQRISLNPDNPRSSLGDLTDLAGSLKTHGQKQAITVMNRDAYIRANPKREADLEADTTHVVIDGSSRLAAAREAQLLTIKVMVSDDQGTNSEELLESALVANIHRQDLGELDEARALKRLLAIHGSQTVLSKRLHRSQGWVSQRLALLNLTPELQSRIGEEPIDLLRAVANKPAAEQGAALQELKDERARKEEEKRNRKKLQEQEQEQEQQQASEAQASAAPRPSGEPEGYYGVIGDGASSGLRTSVNRQPEQADSTEERTGSAEAERRGETERRADVADGYYGVIGDAAPDAPEPAASSDSAVSSATAVSSAPDAPAVAPVPTGDEAAAQQPVPEPRTEVTASRAQTDGATGSHARRVPYDEPGTLAMLLDRNIASDDTFFDLLRFLSKKGLERDPARLAELAQSFAEQGAVQGE</sequence>
<reference evidence="5 6" key="1">
    <citation type="submission" date="2015-10" db="EMBL/GenBank/DDBJ databases">
        <title>Draft genome sequence of Streptomyces yokosukanensis DSM 40224, type strain for the species Streptomyces yokosukanensis.</title>
        <authorList>
            <person name="Ruckert C."/>
            <person name="Winkler A."/>
            <person name="Kalinowski J."/>
            <person name="Kampfer P."/>
            <person name="Glaeser S."/>
        </authorList>
    </citation>
    <scope>NUCLEOTIDE SEQUENCE [LARGE SCALE GENOMIC DNA]</scope>
    <source>
        <strain evidence="5 6">DSM 40224</strain>
    </source>
</reference>
<feature type="compositionally biased region" description="Low complexity" evidence="3">
    <location>
        <begin position="332"/>
        <end position="367"/>
    </location>
</feature>
<feature type="compositionally biased region" description="Low complexity" evidence="3">
    <location>
        <begin position="253"/>
        <end position="265"/>
    </location>
</feature>
<dbReference type="SUPFAM" id="SSF109709">
    <property type="entry name" value="KorB DNA-binding domain-like"/>
    <property type="match status" value="1"/>
</dbReference>
<feature type="compositionally biased region" description="Basic and acidic residues" evidence="3">
    <location>
        <begin position="301"/>
        <end position="322"/>
    </location>
</feature>
<dbReference type="OrthoDB" id="70307at2"/>
<evidence type="ECO:0000313" key="5">
    <source>
        <dbReference type="EMBL" id="KUN00277.1"/>
    </source>
</evidence>
<feature type="region of interest" description="Disordered" evidence="3">
    <location>
        <begin position="221"/>
        <end position="406"/>
    </location>
</feature>
<dbReference type="RefSeq" id="WP_067133607.1">
    <property type="nucleotide sequence ID" value="NZ_JBFACD010000085.1"/>
</dbReference>
<feature type="compositionally biased region" description="Basic and acidic residues" evidence="3">
    <location>
        <begin position="227"/>
        <end position="247"/>
    </location>
</feature>
<dbReference type="Pfam" id="PF17762">
    <property type="entry name" value="HTH_ParB"/>
    <property type="match status" value="1"/>
</dbReference>
<evidence type="ECO:0000256" key="2">
    <source>
        <dbReference type="ARBA" id="ARBA00022829"/>
    </source>
</evidence>